<comment type="caution">
    <text evidence="3">The sequence shown here is derived from an EMBL/GenBank/DDBJ whole genome shotgun (WGS) entry which is preliminary data.</text>
</comment>
<feature type="domain" description="Rad21/Rec8-like protein C-terminal eukaryotic" evidence="2">
    <location>
        <begin position="312"/>
        <end position="364"/>
    </location>
</feature>
<sequence length="369" mass="41034">MHRITIIENDDRHASVGAVEDNECSAPQTRPDGSEEQPAEALTHPEDQQNIDQQEEEEVKDDNELGETACELEVPKEGDGAAADEVSLVVNDEIGQMPAEDKVDHVEGIEDLQVEGYHDGGVGGEDVCVIEITEGDVDHNAILNETDLKVEDELPHDKKTDASAEVCEIGVDNQTQCDITIGYIENGHVEAGDLALESLNEPIVEAKYDGVNPETEPDNNYEPHNDVFNEEATICKVHQMKILLLAMEMDTMEVAHDTGFLNVDDDEDHEEDDGMQEGDETRLLENSGWSSRTRAVAKYLQTIFDKEAENGKSVVVADKLLAGKTRKEASRMFFETLVLKTRDYIQVEQAKPYESITIKPRPRLTKSIF</sequence>
<dbReference type="EMBL" id="JAGKQM010000102">
    <property type="protein sequence ID" value="KAH0855316.1"/>
    <property type="molecule type" value="Genomic_DNA"/>
</dbReference>
<evidence type="ECO:0000313" key="4">
    <source>
        <dbReference type="Proteomes" id="UP000824890"/>
    </source>
</evidence>
<dbReference type="PANTHER" id="PTHR12585:SF66">
    <property type="entry name" value="RAD21_REC8-LIKE PROTEIN N-TERMINAL DOMAIN-CONTAINING PROTEIN"/>
    <property type="match status" value="1"/>
</dbReference>
<reference evidence="3 4" key="1">
    <citation type="submission" date="2021-05" db="EMBL/GenBank/DDBJ databases">
        <title>Genome Assembly of Synthetic Allotetraploid Brassica napus Reveals Homoeologous Exchanges between Subgenomes.</title>
        <authorList>
            <person name="Davis J.T."/>
        </authorList>
    </citation>
    <scope>NUCLEOTIDE SEQUENCE [LARGE SCALE GENOMIC DNA]</scope>
    <source>
        <strain evidence="4">cv. Da-Ae</strain>
        <tissue evidence="3">Seedling</tissue>
    </source>
</reference>
<dbReference type="PANTHER" id="PTHR12585">
    <property type="entry name" value="SCC1 / RAD21 FAMILY MEMBER"/>
    <property type="match status" value="1"/>
</dbReference>
<keyword evidence="4" id="KW-1185">Reference proteome</keyword>
<dbReference type="Proteomes" id="UP000824890">
    <property type="component" value="Unassembled WGS sequence"/>
</dbReference>
<dbReference type="Gene3D" id="1.10.10.580">
    <property type="entry name" value="Structural maintenance of chromosome 1. Chain E"/>
    <property type="match status" value="1"/>
</dbReference>
<feature type="compositionally biased region" description="Acidic residues" evidence="1">
    <location>
        <begin position="53"/>
        <end position="64"/>
    </location>
</feature>
<evidence type="ECO:0000256" key="1">
    <source>
        <dbReference type="SAM" id="MobiDB-lite"/>
    </source>
</evidence>
<protein>
    <recommendedName>
        <fullName evidence="2">Rad21/Rec8-like protein C-terminal eukaryotic domain-containing protein</fullName>
    </recommendedName>
</protein>
<feature type="region of interest" description="Disordered" evidence="1">
    <location>
        <begin position="1"/>
        <end position="64"/>
    </location>
</feature>
<dbReference type="InterPro" id="IPR023093">
    <property type="entry name" value="ScpA-like_C"/>
</dbReference>
<evidence type="ECO:0000313" key="3">
    <source>
        <dbReference type="EMBL" id="KAH0855316.1"/>
    </source>
</evidence>
<dbReference type="InterPro" id="IPR039781">
    <property type="entry name" value="Rad21/Rec8-like"/>
</dbReference>
<feature type="compositionally biased region" description="Acidic residues" evidence="1">
    <location>
        <begin position="263"/>
        <end position="278"/>
    </location>
</feature>
<feature type="region of interest" description="Disordered" evidence="1">
    <location>
        <begin position="262"/>
        <end position="281"/>
    </location>
</feature>
<dbReference type="SUPFAM" id="SSF46785">
    <property type="entry name" value="Winged helix' DNA-binding domain"/>
    <property type="match status" value="1"/>
</dbReference>
<dbReference type="InterPro" id="IPR006909">
    <property type="entry name" value="Rad21/Rec8_C_eu"/>
</dbReference>
<dbReference type="InterPro" id="IPR036390">
    <property type="entry name" value="WH_DNA-bd_sf"/>
</dbReference>
<organism evidence="3 4">
    <name type="scientific">Brassica napus</name>
    <name type="common">Rape</name>
    <dbReference type="NCBI Taxonomy" id="3708"/>
    <lineage>
        <taxon>Eukaryota</taxon>
        <taxon>Viridiplantae</taxon>
        <taxon>Streptophyta</taxon>
        <taxon>Embryophyta</taxon>
        <taxon>Tracheophyta</taxon>
        <taxon>Spermatophyta</taxon>
        <taxon>Magnoliopsida</taxon>
        <taxon>eudicotyledons</taxon>
        <taxon>Gunneridae</taxon>
        <taxon>Pentapetalae</taxon>
        <taxon>rosids</taxon>
        <taxon>malvids</taxon>
        <taxon>Brassicales</taxon>
        <taxon>Brassicaceae</taxon>
        <taxon>Brassiceae</taxon>
        <taxon>Brassica</taxon>
    </lineage>
</organism>
<proteinExistence type="predicted"/>
<gene>
    <name evidence="3" type="ORF">HID58_013803</name>
</gene>
<evidence type="ECO:0000259" key="2">
    <source>
        <dbReference type="Pfam" id="PF04824"/>
    </source>
</evidence>
<accession>A0ABQ7XHF0</accession>
<dbReference type="Pfam" id="PF04824">
    <property type="entry name" value="Rad21_Rec8"/>
    <property type="match status" value="1"/>
</dbReference>
<name>A0ABQ7XHF0_BRANA</name>